<evidence type="ECO:0000313" key="2">
    <source>
        <dbReference type="Proteomes" id="UP000017840"/>
    </source>
</evidence>
<dbReference type="RefSeq" id="WP_023393737.1">
    <property type="nucleotide sequence ID" value="NZ_ASGZ01000018.1"/>
</dbReference>
<dbReference type="InterPro" id="IPR055551">
    <property type="entry name" value="DUF7127"/>
</dbReference>
<reference evidence="1 2" key="1">
    <citation type="journal article" date="2013" name="Genome Announc.">
        <title>Draft Genome Sequence of 'Candidatus Halobonum tyrrellensis' Strain G22, Isolated from the Hypersaline Waters of Lake Tyrrell, Australia.</title>
        <authorList>
            <person name="Ugalde J.A."/>
            <person name="Narasingarao P."/>
            <person name="Kuo S."/>
            <person name="Podell S."/>
            <person name="Allen E.E."/>
        </authorList>
    </citation>
    <scope>NUCLEOTIDE SEQUENCE [LARGE SCALE GENOMIC DNA]</scope>
    <source>
        <strain evidence="1 2">G22</strain>
    </source>
</reference>
<dbReference type="OrthoDB" id="304071at2157"/>
<dbReference type="Pfam" id="PF23444">
    <property type="entry name" value="DUF7127"/>
    <property type="match status" value="1"/>
</dbReference>
<gene>
    <name evidence="1" type="ORF">K933_05748</name>
</gene>
<organism evidence="1 2">
    <name type="scientific">Candidatus Halobonum tyrrellensis G22</name>
    <dbReference type="NCBI Taxonomy" id="1324957"/>
    <lineage>
        <taxon>Archaea</taxon>
        <taxon>Methanobacteriati</taxon>
        <taxon>Methanobacteriota</taxon>
        <taxon>Stenosarchaea group</taxon>
        <taxon>Halobacteria</taxon>
        <taxon>Halobacteriales</taxon>
        <taxon>Haloferacaceae</taxon>
        <taxon>Candidatus Halobonum</taxon>
    </lineage>
</organism>
<sequence>MTQRHSLGRQERFVRRYDYDDRTVLAADLPAGDVSVDVVDGTAIVVTDRDSGVEEFEFDLPGPAATVDTHNGVLTIGVDK</sequence>
<evidence type="ECO:0000313" key="1">
    <source>
        <dbReference type="EMBL" id="ESP89083.1"/>
    </source>
</evidence>
<proteinExistence type="predicted"/>
<dbReference type="AlphaFoldDB" id="V4HG39"/>
<dbReference type="EMBL" id="ASGZ01000018">
    <property type="protein sequence ID" value="ESP89083.1"/>
    <property type="molecule type" value="Genomic_DNA"/>
</dbReference>
<comment type="caution">
    <text evidence="1">The sequence shown here is derived from an EMBL/GenBank/DDBJ whole genome shotgun (WGS) entry which is preliminary data.</text>
</comment>
<dbReference type="eggNOG" id="arCOG04606">
    <property type="taxonomic scope" value="Archaea"/>
</dbReference>
<accession>V4HG39</accession>
<protein>
    <recommendedName>
        <fullName evidence="3">Hsp20/alpha crystallin family protein</fullName>
    </recommendedName>
</protein>
<evidence type="ECO:0008006" key="3">
    <source>
        <dbReference type="Google" id="ProtNLM"/>
    </source>
</evidence>
<dbReference type="STRING" id="1324957.K933_05748"/>
<dbReference type="Proteomes" id="UP000017840">
    <property type="component" value="Unassembled WGS sequence"/>
</dbReference>
<keyword evidence="2" id="KW-1185">Reference proteome</keyword>
<name>V4HG39_9EURY</name>